<protein>
    <recommendedName>
        <fullName evidence="6">BZIP domain-containing protein</fullName>
    </recommendedName>
</protein>
<keyword evidence="3" id="KW-0539">Nucleus</keyword>
<evidence type="ECO:0000259" key="6">
    <source>
        <dbReference type="PROSITE" id="PS50217"/>
    </source>
</evidence>
<dbReference type="EMBL" id="JAKOGI010001055">
    <property type="protein sequence ID" value="KAJ8428073.1"/>
    <property type="molecule type" value="Genomic_DNA"/>
</dbReference>
<feature type="domain" description="BZIP" evidence="6">
    <location>
        <begin position="242"/>
        <end position="287"/>
    </location>
</feature>
<dbReference type="Proteomes" id="UP001153076">
    <property type="component" value="Unassembled WGS sequence"/>
</dbReference>
<sequence length="304" mass="33008">MASSKVMASTSNSRTSDHTSLSSHHHHHQRPHHQRHHHDHPPSSVPMISDFAPNSDPQRTTSDLDGILRNVYAENSAPVTEDGLLDNEITLIDAAGAISAIDGGAEPSIRRQNSSSIHGKTVDDVWREIVAGKTERGGECKPEAPDEMMTLEDFLAKAGVGSEDEVEDIKVTVSGPPMLAHQRLSSGGLFGFDPLVQGPYLGLQTAVGDGGLMGVGNGGGEVVVGRGKRRGGPIMEPLDKAAQQRQRRMIKNRESAARSRERKQAYQVELEALAVKLEEENEQLLREKVALSPKFLCRCWGLLV</sequence>
<feature type="coiled-coil region" evidence="4">
    <location>
        <begin position="263"/>
        <end position="290"/>
    </location>
</feature>
<accession>A0A9Q1JNY8</accession>
<feature type="compositionally biased region" description="Polar residues" evidence="5">
    <location>
        <begin position="1"/>
        <end position="12"/>
    </location>
</feature>
<keyword evidence="4" id="KW-0175">Coiled coil</keyword>
<evidence type="ECO:0000256" key="5">
    <source>
        <dbReference type="SAM" id="MobiDB-lite"/>
    </source>
</evidence>
<dbReference type="CDD" id="cd14707">
    <property type="entry name" value="bZIP_plant_BZIP46"/>
    <property type="match status" value="1"/>
</dbReference>
<dbReference type="PANTHER" id="PTHR22952:SF184">
    <property type="entry name" value="G-BOX-BINDING FACTOR 4"/>
    <property type="match status" value="1"/>
</dbReference>
<evidence type="ECO:0000256" key="2">
    <source>
        <dbReference type="ARBA" id="ARBA00023125"/>
    </source>
</evidence>
<feature type="compositionally biased region" description="Basic residues" evidence="5">
    <location>
        <begin position="23"/>
        <end position="39"/>
    </location>
</feature>
<proteinExistence type="predicted"/>
<organism evidence="7 8">
    <name type="scientific">Carnegiea gigantea</name>
    <dbReference type="NCBI Taxonomy" id="171969"/>
    <lineage>
        <taxon>Eukaryota</taxon>
        <taxon>Viridiplantae</taxon>
        <taxon>Streptophyta</taxon>
        <taxon>Embryophyta</taxon>
        <taxon>Tracheophyta</taxon>
        <taxon>Spermatophyta</taxon>
        <taxon>Magnoliopsida</taxon>
        <taxon>eudicotyledons</taxon>
        <taxon>Gunneridae</taxon>
        <taxon>Pentapetalae</taxon>
        <taxon>Caryophyllales</taxon>
        <taxon>Cactineae</taxon>
        <taxon>Cactaceae</taxon>
        <taxon>Cactoideae</taxon>
        <taxon>Echinocereeae</taxon>
        <taxon>Carnegiea</taxon>
    </lineage>
</organism>
<dbReference type="GO" id="GO:0003700">
    <property type="term" value="F:DNA-binding transcription factor activity"/>
    <property type="evidence" value="ECO:0007669"/>
    <property type="project" value="InterPro"/>
</dbReference>
<dbReference type="PROSITE" id="PS00036">
    <property type="entry name" value="BZIP_BASIC"/>
    <property type="match status" value="1"/>
</dbReference>
<comment type="subcellular location">
    <subcellularLocation>
        <location evidence="1">Nucleus</location>
    </subcellularLocation>
</comment>
<dbReference type="GO" id="GO:0045893">
    <property type="term" value="P:positive regulation of DNA-templated transcription"/>
    <property type="evidence" value="ECO:0007669"/>
    <property type="project" value="InterPro"/>
</dbReference>
<comment type="caution">
    <text evidence="7">The sequence shown here is derived from an EMBL/GenBank/DDBJ whole genome shotgun (WGS) entry which is preliminary data.</text>
</comment>
<dbReference type="Gene3D" id="1.20.5.170">
    <property type="match status" value="1"/>
</dbReference>
<name>A0A9Q1JNY8_9CARY</name>
<gene>
    <name evidence="7" type="ORF">Cgig2_006796</name>
</gene>
<keyword evidence="8" id="KW-1185">Reference proteome</keyword>
<dbReference type="SMART" id="SM00338">
    <property type="entry name" value="BRLZ"/>
    <property type="match status" value="1"/>
</dbReference>
<dbReference type="InterPro" id="IPR004827">
    <property type="entry name" value="bZIP"/>
</dbReference>
<dbReference type="PANTHER" id="PTHR22952">
    <property type="entry name" value="CAMP-RESPONSE ELEMENT BINDING PROTEIN-RELATED"/>
    <property type="match status" value="1"/>
</dbReference>
<dbReference type="GO" id="GO:0005634">
    <property type="term" value="C:nucleus"/>
    <property type="evidence" value="ECO:0007669"/>
    <property type="project" value="UniProtKB-SubCell"/>
</dbReference>
<keyword evidence="2" id="KW-0238">DNA-binding</keyword>
<dbReference type="GO" id="GO:0003677">
    <property type="term" value="F:DNA binding"/>
    <property type="evidence" value="ECO:0007669"/>
    <property type="project" value="UniProtKB-KW"/>
</dbReference>
<evidence type="ECO:0000256" key="1">
    <source>
        <dbReference type="ARBA" id="ARBA00004123"/>
    </source>
</evidence>
<dbReference type="FunFam" id="1.20.5.170:FF:000036">
    <property type="entry name" value="ABSCISIC ACID-INSENSITIVE 5-like protein 2"/>
    <property type="match status" value="1"/>
</dbReference>
<dbReference type="SUPFAM" id="SSF57959">
    <property type="entry name" value="Leucine zipper domain"/>
    <property type="match status" value="1"/>
</dbReference>
<evidence type="ECO:0000256" key="3">
    <source>
        <dbReference type="ARBA" id="ARBA00023242"/>
    </source>
</evidence>
<feature type="region of interest" description="Disordered" evidence="5">
    <location>
        <begin position="1"/>
        <end position="62"/>
    </location>
</feature>
<dbReference type="OrthoDB" id="644067at2759"/>
<dbReference type="InterPro" id="IPR046347">
    <property type="entry name" value="bZIP_sf"/>
</dbReference>
<evidence type="ECO:0000313" key="7">
    <source>
        <dbReference type="EMBL" id="KAJ8428073.1"/>
    </source>
</evidence>
<dbReference type="InterPro" id="IPR043452">
    <property type="entry name" value="BZIP46-like"/>
</dbReference>
<reference evidence="7" key="1">
    <citation type="submission" date="2022-04" db="EMBL/GenBank/DDBJ databases">
        <title>Carnegiea gigantea Genome sequencing and assembly v2.</title>
        <authorList>
            <person name="Copetti D."/>
            <person name="Sanderson M.J."/>
            <person name="Burquez A."/>
            <person name="Wojciechowski M.F."/>
        </authorList>
    </citation>
    <scope>NUCLEOTIDE SEQUENCE</scope>
    <source>
        <strain evidence="7">SGP5-SGP5p</strain>
        <tissue evidence="7">Aerial part</tissue>
    </source>
</reference>
<dbReference type="Pfam" id="PF00170">
    <property type="entry name" value="bZIP_1"/>
    <property type="match status" value="1"/>
</dbReference>
<evidence type="ECO:0000256" key="4">
    <source>
        <dbReference type="SAM" id="Coils"/>
    </source>
</evidence>
<dbReference type="PROSITE" id="PS50217">
    <property type="entry name" value="BZIP"/>
    <property type="match status" value="1"/>
</dbReference>
<evidence type="ECO:0000313" key="8">
    <source>
        <dbReference type="Proteomes" id="UP001153076"/>
    </source>
</evidence>
<dbReference type="AlphaFoldDB" id="A0A9Q1JNY8"/>